<comment type="caution">
    <text evidence="1">The sequence shown here is derived from an EMBL/GenBank/DDBJ whole genome shotgun (WGS) entry which is preliminary data.</text>
</comment>
<accession>A0ACA9RFY7</accession>
<feature type="non-terminal residue" evidence="1">
    <location>
        <position position="39"/>
    </location>
</feature>
<sequence length="39" mass="4227">EAQSTCLGGASLTCEQLCTEIIWACRVAKKVLYINPKGQ</sequence>
<dbReference type="Proteomes" id="UP000789366">
    <property type="component" value="Unassembled WGS sequence"/>
</dbReference>
<proteinExistence type="predicted"/>
<evidence type="ECO:0000313" key="1">
    <source>
        <dbReference type="EMBL" id="CAG8791259.1"/>
    </source>
</evidence>
<organism evidence="1 2">
    <name type="scientific">Cetraspora pellucida</name>
    <dbReference type="NCBI Taxonomy" id="1433469"/>
    <lineage>
        <taxon>Eukaryota</taxon>
        <taxon>Fungi</taxon>
        <taxon>Fungi incertae sedis</taxon>
        <taxon>Mucoromycota</taxon>
        <taxon>Glomeromycotina</taxon>
        <taxon>Glomeromycetes</taxon>
        <taxon>Diversisporales</taxon>
        <taxon>Gigasporaceae</taxon>
        <taxon>Cetraspora</taxon>
    </lineage>
</organism>
<feature type="non-terminal residue" evidence="1">
    <location>
        <position position="1"/>
    </location>
</feature>
<name>A0ACA9RFY7_9GLOM</name>
<gene>
    <name evidence="1" type="ORF">SPELUC_LOCUS17248</name>
</gene>
<reference evidence="1" key="1">
    <citation type="submission" date="2021-06" db="EMBL/GenBank/DDBJ databases">
        <authorList>
            <person name="Kallberg Y."/>
            <person name="Tangrot J."/>
            <person name="Rosling A."/>
        </authorList>
    </citation>
    <scope>NUCLEOTIDE SEQUENCE</scope>
    <source>
        <strain evidence="1">28 12/20/2015</strain>
    </source>
</reference>
<evidence type="ECO:0000313" key="2">
    <source>
        <dbReference type="Proteomes" id="UP000789366"/>
    </source>
</evidence>
<dbReference type="EMBL" id="CAJVPW010069326">
    <property type="protein sequence ID" value="CAG8791259.1"/>
    <property type="molecule type" value="Genomic_DNA"/>
</dbReference>
<protein>
    <submittedName>
        <fullName evidence="1">1822_t:CDS:1</fullName>
    </submittedName>
</protein>
<keyword evidence="2" id="KW-1185">Reference proteome</keyword>